<dbReference type="AlphaFoldDB" id="A0A8J2RXY6"/>
<reference evidence="2" key="1">
    <citation type="submission" date="2021-11" db="EMBL/GenBank/DDBJ databases">
        <authorList>
            <person name="Schell T."/>
        </authorList>
    </citation>
    <scope>NUCLEOTIDE SEQUENCE</scope>
    <source>
        <strain evidence="2">M5</strain>
    </source>
</reference>
<gene>
    <name evidence="2" type="ORF">DGAL_LOCUS13937</name>
</gene>
<dbReference type="Proteomes" id="UP000789390">
    <property type="component" value="Unassembled WGS sequence"/>
</dbReference>
<sequence length="756" mass="84407">MEQAETIIDKDAEIRRLLEERREERKQKLLLRLGRNLSNPLSVTSWEALTGTLRSKKTPTGAIAVKPKEPVQVKIEKETKPKVSSWEALKGSLKSKKATAKASTTKSVESVPVKLEAPVKSERQVKRTLSFGQTATSIKRTNLANGGATLKRATSFKSIPTPAKKPVAPQATHLTLVQKQKLTVPCSPNFTNRTKQQSAPLKSAPVALSTRPITGSKMKPIQLPKSFQPVSSSSVKALDSPGLVSEVTKRRSSSWMIPLTPPERKTTPSKSGPNTQHTPNVKPFIRKSFSESKAVSNRSVQINRSVSSVSMIRPSTSTLPRKSVAPSILQKDSSRRSVWSVSKEPTEKEKVQQWLEKRGRSVASCRHLGCLGHQLKDFKVPERKSSSVMSIRTVRSADVEPVETNVYASPQLKRKSSVMNTTFEKEDDEEEERVLTPPPQPVFENDAEEGQSPRNSSVLNVTFEKEDNEENQDLPSASPILESNSAIEEETDKFHTPTEINKRDSILDLTDLQEGRVDKLMETISALFQEPIYPEAKIESWLNQSEAAFPAVKSTALYWDIKARLEERRGNTMEALDIYSQALENKTESLDTMKQFFDSFLLRIGSNMPTGQRTPLLKSLGVETPLIRQSRRLTARRPLLDSAQAFNSTTVKYELKLKQVFDTIDQKLQENNTPTHKKKTMKTPMKFNTAANSRVSVASEGPFELVATPVRRSTRPKTGMATLNEQVFYVDHMDELTPDTKAKAVLRKNTALTSDL</sequence>
<proteinExistence type="predicted"/>
<evidence type="ECO:0000313" key="2">
    <source>
        <dbReference type="EMBL" id="CAH0110371.1"/>
    </source>
</evidence>
<feature type="region of interest" description="Disordered" evidence="1">
    <location>
        <begin position="188"/>
        <end position="220"/>
    </location>
</feature>
<dbReference type="OrthoDB" id="6350539at2759"/>
<dbReference type="EMBL" id="CAKKLH010000303">
    <property type="protein sequence ID" value="CAH0110371.1"/>
    <property type="molecule type" value="Genomic_DNA"/>
</dbReference>
<protein>
    <recommendedName>
        <fullName evidence="4">Cytoskeleton-associated protein 2 C-terminal domain-containing protein</fullName>
    </recommendedName>
</protein>
<keyword evidence="3" id="KW-1185">Reference proteome</keyword>
<organism evidence="2 3">
    <name type="scientific">Daphnia galeata</name>
    <dbReference type="NCBI Taxonomy" id="27404"/>
    <lineage>
        <taxon>Eukaryota</taxon>
        <taxon>Metazoa</taxon>
        <taxon>Ecdysozoa</taxon>
        <taxon>Arthropoda</taxon>
        <taxon>Crustacea</taxon>
        <taxon>Branchiopoda</taxon>
        <taxon>Diplostraca</taxon>
        <taxon>Cladocera</taxon>
        <taxon>Anomopoda</taxon>
        <taxon>Daphniidae</taxon>
        <taxon>Daphnia</taxon>
    </lineage>
</organism>
<accession>A0A8J2RXY6</accession>
<comment type="caution">
    <text evidence="2">The sequence shown here is derived from an EMBL/GenBank/DDBJ whole genome shotgun (WGS) entry which is preliminary data.</text>
</comment>
<feature type="compositionally biased region" description="Polar residues" evidence="1">
    <location>
        <begin position="268"/>
        <end position="279"/>
    </location>
</feature>
<evidence type="ECO:0000256" key="1">
    <source>
        <dbReference type="SAM" id="MobiDB-lite"/>
    </source>
</evidence>
<evidence type="ECO:0008006" key="4">
    <source>
        <dbReference type="Google" id="ProtNLM"/>
    </source>
</evidence>
<name>A0A8J2RXY6_9CRUS</name>
<feature type="region of interest" description="Disordered" evidence="1">
    <location>
        <begin position="417"/>
        <end position="455"/>
    </location>
</feature>
<feature type="region of interest" description="Disordered" evidence="1">
    <location>
        <begin position="257"/>
        <end position="281"/>
    </location>
</feature>
<feature type="compositionally biased region" description="Polar residues" evidence="1">
    <location>
        <begin position="188"/>
        <end position="200"/>
    </location>
</feature>
<evidence type="ECO:0000313" key="3">
    <source>
        <dbReference type="Proteomes" id="UP000789390"/>
    </source>
</evidence>